<dbReference type="AlphaFoldDB" id="A0AAU7FF81"/>
<reference evidence="2" key="1">
    <citation type="submission" date="2024-05" db="EMBL/GenBank/DDBJ databases">
        <authorList>
            <person name="Yang L."/>
            <person name="Pan L."/>
        </authorList>
    </citation>
    <scope>NUCLEOTIDE SEQUENCE</scope>
    <source>
        <strain evidence="2">FCG-7</strain>
    </source>
</reference>
<protein>
    <recommendedName>
        <fullName evidence="3">Type 4 fimbrial biogenesis protein PilX N-terminal domain-containing protein</fullName>
    </recommendedName>
</protein>
<gene>
    <name evidence="2" type="ORF">ABHF33_08520</name>
</gene>
<name>A0AAU7FF81_9NEIS</name>
<evidence type="ECO:0000256" key="1">
    <source>
        <dbReference type="SAM" id="Phobius"/>
    </source>
</evidence>
<sequence length="402" mass="41707">MLNIKNQSGIATLLVAMVTLFIMTISVFLVNRVALTDIFNSSAQIQSSRAKEAAEAGVHFVLAELNDDVLKQKYFCGSYIRSNTTACSTPAENNSGNSYIVASTADQAYTTASSQAFTVTITRPSPTGPISLRSTGGKPDCLTGVTCNKKIINVLLSVDPLFSKMPPDALSSPGQIGLTGSICVQNSSGNGGFAARAGEKLATTNNLQGAGCAAANGNGLFGAIATTDKNLASMNGTLQNKFSSDAGFSKSNESNYFEYLFGESETHIYQEADERLGGAHATSGNAISSFSGCPKSCAKVIWISDQALFDLGNATYGSEAEPVIIILNGAGVINGSPTINGMLYTSGSLTVHGNPTINGAVSAGGAISGNGNLTILYNKSIFDNTLTLPSGFTVQGGSWRDW</sequence>
<organism evidence="2">
    <name type="scientific">Chitinibacter mangrovi</name>
    <dbReference type="NCBI Taxonomy" id="3153927"/>
    <lineage>
        <taxon>Bacteria</taxon>
        <taxon>Pseudomonadati</taxon>
        <taxon>Pseudomonadota</taxon>
        <taxon>Betaproteobacteria</taxon>
        <taxon>Neisseriales</taxon>
        <taxon>Chitinibacteraceae</taxon>
        <taxon>Chitinibacter</taxon>
    </lineage>
</organism>
<evidence type="ECO:0000313" key="2">
    <source>
        <dbReference type="EMBL" id="XBM02295.1"/>
    </source>
</evidence>
<dbReference type="EMBL" id="CP157355">
    <property type="protein sequence ID" value="XBM02295.1"/>
    <property type="molecule type" value="Genomic_DNA"/>
</dbReference>
<evidence type="ECO:0008006" key="3">
    <source>
        <dbReference type="Google" id="ProtNLM"/>
    </source>
</evidence>
<keyword evidence="1" id="KW-0472">Membrane</keyword>
<proteinExistence type="predicted"/>
<dbReference type="KEGG" id="cmav:ABHF33_08520"/>
<dbReference type="RefSeq" id="WP_348946569.1">
    <property type="nucleotide sequence ID" value="NZ_CP157355.1"/>
</dbReference>
<feature type="transmembrane region" description="Helical" evidence="1">
    <location>
        <begin position="12"/>
        <end position="30"/>
    </location>
</feature>
<keyword evidence="1" id="KW-1133">Transmembrane helix</keyword>
<accession>A0AAU7FF81</accession>
<keyword evidence="1" id="KW-0812">Transmembrane</keyword>